<dbReference type="PROSITE" id="PS50879">
    <property type="entry name" value="RNASE_H_1"/>
    <property type="match status" value="1"/>
</dbReference>
<dbReference type="SUPFAM" id="SSF53098">
    <property type="entry name" value="Ribonuclease H-like"/>
    <property type="match status" value="1"/>
</dbReference>
<gene>
    <name evidence="2" type="ORF">MERR_LOCUS7851</name>
</gene>
<dbReference type="GO" id="GO:0004523">
    <property type="term" value="F:RNA-DNA hybrid ribonuclease activity"/>
    <property type="evidence" value="ECO:0007669"/>
    <property type="project" value="InterPro"/>
</dbReference>
<evidence type="ECO:0000313" key="3">
    <source>
        <dbReference type="Proteomes" id="UP000467841"/>
    </source>
</evidence>
<proteinExistence type="predicted"/>
<dbReference type="Gene3D" id="3.30.420.10">
    <property type="entry name" value="Ribonuclease H-like superfamily/Ribonuclease H"/>
    <property type="match status" value="1"/>
</dbReference>
<dbReference type="InterPro" id="IPR026960">
    <property type="entry name" value="RVT-Znf"/>
</dbReference>
<dbReference type="InterPro" id="IPR036397">
    <property type="entry name" value="RNaseH_sf"/>
</dbReference>
<comment type="caution">
    <text evidence="2">The sequence shown here is derived from an EMBL/GenBank/DDBJ whole genome shotgun (WGS) entry which is preliminary data.</text>
</comment>
<evidence type="ECO:0000313" key="2">
    <source>
        <dbReference type="EMBL" id="CAA7020616.1"/>
    </source>
</evidence>
<evidence type="ECO:0000259" key="1">
    <source>
        <dbReference type="PROSITE" id="PS50879"/>
    </source>
</evidence>
<organism evidence="2 3">
    <name type="scientific">Microthlaspi erraticum</name>
    <dbReference type="NCBI Taxonomy" id="1685480"/>
    <lineage>
        <taxon>Eukaryota</taxon>
        <taxon>Viridiplantae</taxon>
        <taxon>Streptophyta</taxon>
        <taxon>Embryophyta</taxon>
        <taxon>Tracheophyta</taxon>
        <taxon>Spermatophyta</taxon>
        <taxon>Magnoliopsida</taxon>
        <taxon>eudicotyledons</taxon>
        <taxon>Gunneridae</taxon>
        <taxon>Pentapetalae</taxon>
        <taxon>rosids</taxon>
        <taxon>malvids</taxon>
        <taxon>Brassicales</taxon>
        <taxon>Brassicaceae</taxon>
        <taxon>Coluteocarpeae</taxon>
        <taxon>Microthlaspi</taxon>
    </lineage>
</organism>
<dbReference type="GO" id="GO:0003676">
    <property type="term" value="F:nucleic acid binding"/>
    <property type="evidence" value="ECO:0007669"/>
    <property type="project" value="InterPro"/>
</dbReference>
<name>A0A6D2HYV0_9BRAS</name>
<dbReference type="Proteomes" id="UP000467841">
    <property type="component" value="Unassembled WGS sequence"/>
</dbReference>
<reference evidence="2" key="1">
    <citation type="submission" date="2020-01" db="EMBL/GenBank/DDBJ databases">
        <authorList>
            <person name="Mishra B."/>
        </authorList>
    </citation>
    <scope>NUCLEOTIDE SEQUENCE [LARGE SCALE GENOMIC DNA]</scope>
</reference>
<dbReference type="CDD" id="cd06222">
    <property type="entry name" value="RNase_H_like"/>
    <property type="match status" value="1"/>
</dbReference>
<sequence length="667" mass="75459">MFFNKTSPKSCESLRAILQKYEEASGQQINLSKSSVTFSRKTPQEIRTRVKATLGIEKEGGQGKYLGLPESFGRRKKDLFTVIVDRIRQRAIKYSSRFLSAAGKMTMIKSVLSAIPTYAMSCFKLPAGLCKRIQSAITRFWWDTTIGKKKMCWLSWTKLTRSKKQGGLGFREIQSFNDSLLEKISWRILQNPSCLLSKVLLGKYCKHKVFLDVPITSSTSHGWRGILIGRDLLKTRLGRAIGDGLSTSLWNDQLLSFKMPSRPMGPPRAMDQNLKVSDIINEQTREWNHEKIGELLPTHMEEIRALRPSKRGASDSYLWLPTKSGEYTAKTGYYAAMEREAEPHLHQTPNHLNWDTDIWQTKVSPKLKVFQWKIVQEALPIGENLLNRGILDNACCVYCGELETTEHLFLHCEFVQKVWNLAPFSINIEPPTLRSFTNTLVSSKDWICLLPIGIGAGPLFPWICWTLWKARNYLIFEERPFSPTETMNNAIVEAKEWQQAQSEPQKKTLRHAQLNQNATPPNSILCFTDGAWSEINGIGGLGWVFVDGEGTNIDSGQGAEQFISSPLMAEALAIRSALQHALEKGFSQIHIKSDAQEVIRAITKQELVKELYGVLFDIKTLASLFDSISFSSIPRSENTIADTMAKIAKNRLVSLLSFWDPFDVIAN</sequence>
<dbReference type="InterPro" id="IPR044730">
    <property type="entry name" value="RNase_H-like_dom_plant"/>
</dbReference>
<keyword evidence="3" id="KW-1185">Reference proteome</keyword>
<dbReference type="Pfam" id="PF13966">
    <property type="entry name" value="zf-RVT"/>
    <property type="match status" value="1"/>
</dbReference>
<dbReference type="PANTHER" id="PTHR33116">
    <property type="entry name" value="REVERSE TRANSCRIPTASE ZINC-BINDING DOMAIN-CONTAINING PROTEIN-RELATED-RELATED"/>
    <property type="match status" value="1"/>
</dbReference>
<dbReference type="Pfam" id="PF13456">
    <property type="entry name" value="RVT_3"/>
    <property type="match status" value="1"/>
</dbReference>
<dbReference type="AlphaFoldDB" id="A0A6D2HYV0"/>
<feature type="domain" description="RNase H type-1" evidence="1">
    <location>
        <begin position="520"/>
        <end position="650"/>
    </location>
</feature>
<accession>A0A6D2HYV0</accession>
<dbReference type="PANTHER" id="PTHR33116:SF86">
    <property type="entry name" value="REVERSE TRANSCRIPTASE DOMAIN-CONTAINING PROTEIN"/>
    <property type="match status" value="1"/>
</dbReference>
<dbReference type="InterPro" id="IPR012337">
    <property type="entry name" value="RNaseH-like_sf"/>
</dbReference>
<dbReference type="OrthoDB" id="1112108at2759"/>
<protein>
    <recommendedName>
        <fullName evidence="1">RNase H type-1 domain-containing protein</fullName>
    </recommendedName>
</protein>
<dbReference type="InterPro" id="IPR002156">
    <property type="entry name" value="RNaseH_domain"/>
</dbReference>
<dbReference type="EMBL" id="CACVBM020000555">
    <property type="protein sequence ID" value="CAA7020616.1"/>
    <property type="molecule type" value="Genomic_DNA"/>
</dbReference>